<evidence type="ECO:0000256" key="10">
    <source>
        <dbReference type="SAM" id="Phobius"/>
    </source>
</evidence>
<evidence type="ECO:0000256" key="7">
    <source>
        <dbReference type="ARBA" id="ARBA00023034"/>
    </source>
</evidence>
<evidence type="ECO:0000256" key="5">
    <source>
        <dbReference type="ARBA" id="ARBA00022927"/>
    </source>
</evidence>
<comment type="subcellular location">
    <subcellularLocation>
        <location evidence="1">Golgi apparatus membrane</location>
        <topology evidence="1">Single-pass type IV membrane protein</topology>
    </subcellularLocation>
</comment>
<organism evidence="11">
    <name type="scientific">Eutreptiella gymnastica</name>
    <dbReference type="NCBI Taxonomy" id="73025"/>
    <lineage>
        <taxon>Eukaryota</taxon>
        <taxon>Discoba</taxon>
        <taxon>Euglenozoa</taxon>
        <taxon>Euglenida</taxon>
        <taxon>Spirocuta</taxon>
        <taxon>Euglenophyceae</taxon>
        <taxon>Eutreptiales</taxon>
        <taxon>Eutreptiaceae</taxon>
        <taxon>Eutreptiella</taxon>
    </lineage>
</organism>
<protein>
    <recommendedName>
        <fullName evidence="12">Golgi SNAP receptor complex member 1</fullName>
    </recommendedName>
</protein>
<dbReference type="GO" id="GO:0031201">
    <property type="term" value="C:SNARE complex"/>
    <property type="evidence" value="ECO:0007669"/>
    <property type="project" value="TreeGrafter"/>
</dbReference>
<dbReference type="PANTHER" id="PTHR21094">
    <property type="entry name" value="GOS-28 SNARE- RELATED"/>
    <property type="match status" value="1"/>
</dbReference>
<evidence type="ECO:0000256" key="9">
    <source>
        <dbReference type="SAM" id="MobiDB-lite"/>
    </source>
</evidence>
<evidence type="ECO:0000256" key="8">
    <source>
        <dbReference type="ARBA" id="ARBA00023136"/>
    </source>
</evidence>
<evidence type="ECO:0000256" key="2">
    <source>
        <dbReference type="ARBA" id="ARBA00008473"/>
    </source>
</evidence>
<evidence type="ECO:0000256" key="4">
    <source>
        <dbReference type="ARBA" id="ARBA00022692"/>
    </source>
</evidence>
<evidence type="ECO:0000256" key="6">
    <source>
        <dbReference type="ARBA" id="ARBA00022989"/>
    </source>
</evidence>
<dbReference type="Pfam" id="PF12352">
    <property type="entry name" value="V-SNARE_C"/>
    <property type="match status" value="1"/>
</dbReference>
<dbReference type="GO" id="GO:0005484">
    <property type="term" value="F:SNAP receptor activity"/>
    <property type="evidence" value="ECO:0007669"/>
    <property type="project" value="TreeGrafter"/>
</dbReference>
<keyword evidence="7" id="KW-0333">Golgi apparatus</keyword>
<reference evidence="11" key="1">
    <citation type="submission" date="2021-01" db="EMBL/GenBank/DDBJ databases">
        <authorList>
            <person name="Corre E."/>
            <person name="Pelletier E."/>
            <person name="Niang G."/>
            <person name="Scheremetjew M."/>
            <person name="Finn R."/>
            <person name="Kale V."/>
            <person name="Holt S."/>
            <person name="Cochrane G."/>
            <person name="Meng A."/>
            <person name="Brown T."/>
            <person name="Cohen L."/>
        </authorList>
    </citation>
    <scope>NUCLEOTIDE SEQUENCE</scope>
    <source>
        <strain evidence="11">NIES-381</strain>
    </source>
</reference>
<dbReference type="PANTHER" id="PTHR21094:SF2">
    <property type="entry name" value="GOLGI SNAP RECEPTOR COMPLEX MEMBER 1"/>
    <property type="match status" value="1"/>
</dbReference>
<keyword evidence="3" id="KW-0813">Transport</keyword>
<evidence type="ECO:0008006" key="12">
    <source>
        <dbReference type="Google" id="ProtNLM"/>
    </source>
</evidence>
<keyword evidence="5" id="KW-0653">Protein transport</keyword>
<gene>
    <name evidence="11" type="ORF">EGYM00392_LOCUS2102</name>
</gene>
<dbReference type="GO" id="GO:0006906">
    <property type="term" value="P:vesicle fusion"/>
    <property type="evidence" value="ECO:0007669"/>
    <property type="project" value="TreeGrafter"/>
</dbReference>
<dbReference type="GO" id="GO:0048219">
    <property type="term" value="P:inter-Golgi cisterna vesicle-mediated transport"/>
    <property type="evidence" value="ECO:0007669"/>
    <property type="project" value="TreeGrafter"/>
</dbReference>
<keyword evidence="6 10" id="KW-1133">Transmembrane helix</keyword>
<feature type="compositionally biased region" description="Basic and acidic residues" evidence="9">
    <location>
        <begin position="8"/>
        <end position="22"/>
    </location>
</feature>
<dbReference type="GO" id="GO:0000139">
    <property type="term" value="C:Golgi membrane"/>
    <property type="evidence" value="ECO:0007669"/>
    <property type="project" value="UniProtKB-SubCell"/>
</dbReference>
<comment type="similarity">
    <text evidence="2">Belongs to the GOSR1 family.</text>
</comment>
<dbReference type="EMBL" id="HBGA01006001">
    <property type="protein sequence ID" value="CAD8991059.1"/>
    <property type="molecule type" value="Transcribed_RNA"/>
</dbReference>
<dbReference type="GO" id="GO:0005797">
    <property type="term" value="C:Golgi medial cisterna"/>
    <property type="evidence" value="ECO:0007669"/>
    <property type="project" value="TreeGrafter"/>
</dbReference>
<name>A0A7S1N1G8_9EUGL</name>
<keyword evidence="4 10" id="KW-0812">Transmembrane</keyword>
<keyword evidence="8 10" id="KW-0472">Membrane</keyword>
<evidence type="ECO:0000313" key="11">
    <source>
        <dbReference type="EMBL" id="CAD8991059.1"/>
    </source>
</evidence>
<dbReference type="InterPro" id="IPR023601">
    <property type="entry name" value="Golgi_SNAP_su1"/>
</dbReference>
<evidence type="ECO:0000256" key="1">
    <source>
        <dbReference type="ARBA" id="ARBA00004409"/>
    </source>
</evidence>
<feature type="transmembrane region" description="Helical" evidence="10">
    <location>
        <begin position="200"/>
        <end position="218"/>
    </location>
</feature>
<dbReference type="GO" id="GO:0005801">
    <property type="term" value="C:cis-Golgi network"/>
    <property type="evidence" value="ECO:0007669"/>
    <property type="project" value="InterPro"/>
</dbReference>
<feature type="region of interest" description="Disordered" evidence="9">
    <location>
        <begin position="1"/>
        <end position="22"/>
    </location>
</feature>
<dbReference type="GO" id="GO:0015031">
    <property type="term" value="P:protein transport"/>
    <property type="evidence" value="ECO:0007669"/>
    <property type="project" value="UniProtKB-KW"/>
</dbReference>
<proteinExistence type="inferred from homology"/>
<dbReference type="GO" id="GO:0006888">
    <property type="term" value="P:endoplasmic reticulum to Golgi vesicle-mediated transport"/>
    <property type="evidence" value="ECO:0007669"/>
    <property type="project" value="InterPro"/>
</dbReference>
<accession>A0A7S1N1G8</accession>
<evidence type="ECO:0000256" key="3">
    <source>
        <dbReference type="ARBA" id="ARBA00022448"/>
    </source>
</evidence>
<dbReference type="AlphaFoldDB" id="A0A7S1N1G8"/>
<sequence>MSSSNTKRLMEDQKKQQLKRERASLENEIDQKLLSLGRLDLSTDIESGFRTIQGDIDALLGALGNINDQIVAMEATMVEKQQNEHHREILQGYHNDFKKTKQKMKSKYEKHELLNNCRKDIQEFKESHGAQMLGRERDALSKVSSMANQIMATAQSSRQRLSEQRGVFGGIMEKSGTLIKKLPMVNDVIEKIQKKRNRDMIVLSFVIGLCLFLTWLYLK</sequence>